<proteinExistence type="predicted"/>
<gene>
    <name evidence="1" type="ORF">AVEN_87233_1</name>
</gene>
<dbReference type="EMBL" id="BGPR01012396">
    <property type="protein sequence ID" value="GBN55867.1"/>
    <property type="molecule type" value="Genomic_DNA"/>
</dbReference>
<dbReference type="OrthoDB" id="6042561at2759"/>
<accession>A0A4Y2Q025</accession>
<reference evidence="1 2" key="1">
    <citation type="journal article" date="2019" name="Sci. Rep.">
        <title>Orb-weaving spider Araneus ventricosus genome elucidates the spidroin gene catalogue.</title>
        <authorList>
            <person name="Kono N."/>
            <person name="Nakamura H."/>
            <person name="Ohtoshi R."/>
            <person name="Moran D.A.P."/>
            <person name="Shinohara A."/>
            <person name="Yoshida Y."/>
            <person name="Fujiwara M."/>
            <person name="Mori M."/>
            <person name="Tomita M."/>
            <person name="Arakawa K."/>
        </authorList>
    </citation>
    <scope>NUCLEOTIDE SEQUENCE [LARGE SCALE GENOMIC DNA]</scope>
</reference>
<evidence type="ECO:0000313" key="2">
    <source>
        <dbReference type="Proteomes" id="UP000499080"/>
    </source>
</evidence>
<keyword evidence="2" id="KW-1185">Reference proteome</keyword>
<feature type="non-terminal residue" evidence="1">
    <location>
        <position position="1"/>
    </location>
</feature>
<sequence length="254" mass="29283">IPKNDVEKVNTTFSFERSSAYQLDKILGEEEVYFITTYFVDPNIICNGGRTKLQYEDQGVGTGLWIQNGTNPLRDSVQVPLYEKDMEGTNWYKGGCFRTMGIHYWYGAHENMTCSDFFPITAIYNRGKLTNFAFASFGNYEFSRRFEHPSSTSLTLAMQTKLQSRSSGQHTHQVWSLYTLPDRQSRHMEFSRTFERIFFPNGDIEKRSHFLESSICRQGQESRNGRFPSLHAYPGKTPSPAIRLARQESDIASL</sequence>
<dbReference type="Proteomes" id="UP000499080">
    <property type="component" value="Unassembled WGS sequence"/>
</dbReference>
<comment type="caution">
    <text evidence="1">The sequence shown here is derived from an EMBL/GenBank/DDBJ whole genome shotgun (WGS) entry which is preliminary data.</text>
</comment>
<organism evidence="1 2">
    <name type="scientific">Araneus ventricosus</name>
    <name type="common">Orbweaver spider</name>
    <name type="synonym">Epeira ventricosa</name>
    <dbReference type="NCBI Taxonomy" id="182803"/>
    <lineage>
        <taxon>Eukaryota</taxon>
        <taxon>Metazoa</taxon>
        <taxon>Ecdysozoa</taxon>
        <taxon>Arthropoda</taxon>
        <taxon>Chelicerata</taxon>
        <taxon>Arachnida</taxon>
        <taxon>Araneae</taxon>
        <taxon>Araneomorphae</taxon>
        <taxon>Entelegynae</taxon>
        <taxon>Araneoidea</taxon>
        <taxon>Araneidae</taxon>
        <taxon>Araneus</taxon>
    </lineage>
</organism>
<name>A0A4Y2Q025_ARAVE</name>
<evidence type="ECO:0000313" key="1">
    <source>
        <dbReference type="EMBL" id="GBN55867.1"/>
    </source>
</evidence>
<dbReference type="AlphaFoldDB" id="A0A4Y2Q025"/>
<protein>
    <submittedName>
        <fullName evidence="1">Uncharacterized protein</fullName>
    </submittedName>
</protein>